<evidence type="ECO:0000313" key="6">
    <source>
        <dbReference type="EMBL" id="NYB74661.1"/>
    </source>
</evidence>
<comment type="caution">
    <text evidence="6">The sequence shown here is derived from an EMBL/GenBank/DDBJ whole genome shotgun (WGS) entry which is preliminary data.</text>
</comment>
<name>A0A974GWW1_SEDHY</name>
<dbReference type="PANTHER" id="PTHR43479">
    <property type="entry name" value="ACREF/ENVCD OPERON REPRESSOR-RELATED"/>
    <property type="match status" value="1"/>
</dbReference>
<dbReference type="Gene3D" id="1.10.357.10">
    <property type="entry name" value="Tetracycline Repressor, domain 2"/>
    <property type="match status" value="1"/>
</dbReference>
<evidence type="ECO:0000256" key="2">
    <source>
        <dbReference type="ARBA" id="ARBA00023125"/>
    </source>
</evidence>
<dbReference type="PRINTS" id="PR00455">
    <property type="entry name" value="HTHTETR"/>
</dbReference>
<dbReference type="FunFam" id="1.10.10.60:FF:000141">
    <property type="entry name" value="TetR family transcriptional regulator"/>
    <property type="match status" value="1"/>
</dbReference>
<evidence type="ECO:0000259" key="5">
    <source>
        <dbReference type="PROSITE" id="PS50977"/>
    </source>
</evidence>
<dbReference type="Pfam" id="PF00440">
    <property type="entry name" value="TetR_N"/>
    <property type="match status" value="1"/>
</dbReference>
<keyword evidence="7" id="KW-1185">Reference proteome</keyword>
<dbReference type="PROSITE" id="PS50977">
    <property type="entry name" value="HTH_TETR_2"/>
    <property type="match status" value="1"/>
</dbReference>
<organism evidence="6 7">
    <name type="scientific">Sedimentibacter hydroxybenzoicus DSM 7310</name>
    <dbReference type="NCBI Taxonomy" id="1123245"/>
    <lineage>
        <taxon>Bacteria</taxon>
        <taxon>Bacillati</taxon>
        <taxon>Bacillota</taxon>
        <taxon>Tissierellia</taxon>
        <taxon>Sedimentibacter</taxon>
    </lineage>
</organism>
<evidence type="ECO:0000313" key="7">
    <source>
        <dbReference type="Proteomes" id="UP000611629"/>
    </source>
</evidence>
<dbReference type="InterPro" id="IPR050624">
    <property type="entry name" value="HTH-type_Tx_Regulator"/>
</dbReference>
<accession>A0A974GWW1</accession>
<dbReference type="RefSeq" id="WP_179238368.1">
    <property type="nucleotide sequence ID" value="NZ_JACBNQ010000012.1"/>
</dbReference>
<dbReference type="InterPro" id="IPR009057">
    <property type="entry name" value="Homeodomain-like_sf"/>
</dbReference>
<dbReference type="GO" id="GO:0045892">
    <property type="term" value="P:negative regulation of DNA-templated transcription"/>
    <property type="evidence" value="ECO:0007669"/>
    <property type="project" value="UniProtKB-ARBA"/>
</dbReference>
<dbReference type="Proteomes" id="UP000611629">
    <property type="component" value="Unassembled WGS sequence"/>
</dbReference>
<keyword evidence="1" id="KW-0805">Transcription regulation</keyword>
<sequence length="197" mass="22971">MDEKNIKRNEMLDSARFLFKENGFHKTKMEDIALRAGVGKGTLYEYFRSKQEIFDEACVEYVKSIHNYVKEISELDVSFKDKLVSLFKGNQNGLEEEFEKNPVDYIMSYKNIISEKFVKTLFEYVSDMNKIIINIVEQGKEEGIVIKEIPSDIIACSIVGTMGEYFKLKMQKKDYALKDDDIIFNLLYNGFSVKKEI</sequence>
<dbReference type="PANTHER" id="PTHR43479:SF11">
    <property type="entry name" value="ACREF_ENVCD OPERON REPRESSOR-RELATED"/>
    <property type="match status" value="1"/>
</dbReference>
<reference evidence="6" key="1">
    <citation type="submission" date="2020-07" db="EMBL/GenBank/DDBJ databases">
        <title>Genomic analysis of a strain of Sedimentibacter Hydroxybenzoicus DSM7310.</title>
        <authorList>
            <person name="Ma S."/>
        </authorList>
    </citation>
    <scope>NUCLEOTIDE SEQUENCE</scope>
    <source>
        <strain evidence="6">DSM 7310</strain>
    </source>
</reference>
<dbReference type="InterPro" id="IPR036271">
    <property type="entry name" value="Tet_transcr_reg_TetR-rel_C_sf"/>
</dbReference>
<proteinExistence type="predicted"/>
<evidence type="ECO:0000256" key="3">
    <source>
        <dbReference type="ARBA" id="ARBA00023163"/>
    </source>
</evidence>
<protein>
    <submittedName>
        <fullName evidence="6">TetR/AcrR family transcriptional regulator</fullName>
    </submittedName>
</protein>
<keyword evidence="3" id="KW-0804">Transcription</keyword>
<dbReference type="EMBL" id="JACBNQ010000012">
    <property type="protein sequence ID" value="NYB74661.1"/>
    <property type="molecule type" value="Genomic_DNA"/>
</dbReference>
<dbReference type="InterPro" id="IPR001647">
    <property type="entry name" value="HTH_TetR"/>
</dbReference>
<feature type="DNA-binding region" description="H-T-H motif" evidence="4">
    <location>
        <begin position="28"/>
        <end position="47"/>
    </location>
</feature>
<evidence type="ECO:0000256" key="4">
    <source>
        <dbReference type="PROSITE-ProRule" id="PRU00335"/>
    </source>
</evidence>
<feature type="domain" description="HTH tetR-type" evidence="5">
    <location>
        <begin position="5"/>
        <end position="65"/>
    </location>
</feature>
<dbReference type="SUPFAM" id="SSF48498">
    <property type="entry name" value="Tetracyclin repressor-like, C-terminal domain"/>
    <property type="match status" value="1"/>
</dbReference>
<dbReference type="GO" id="GO:0003677">
    <property type="term" value="F:DNA binding"/>
    <property type="evidence" value="ECO:0007669"/>
    <property type="project" value="UniProtKB-UniRule"/>
</dbReference>
<dbReference type="AlphaFoldDB" id="A0A974GWW1"/>
<evidence type="ECO:0000256" key="1">
    <source>
        <dbReference type="ARBA" id="ARBA00023015"/>
    </source>
</evidence>
<dbReference type="SUPFAM" id="SSF46689">
    <property type="entry name" value="Homeodomain-like"/>
    <property type="match status" value="1"/>
</dbReference>
<gene>
    <name evidence="6" type="ORF">HZF24_10990</name>
</gene>
<keyword evidence="2 4" id="KW-0238">DNA-binding</keyword>